<comment type="caution">
    <text evidence="2">The sequence shown here is derived from an EMBL/GenBank/DDBJ whole genome shotgun (WGS) entry which is preliminary data.</text>
</comment>
<evidence type="ECO:0000256" key="1">
    <source>
        <dbReference type="SAM" id="Coils"/>
    </source>
</evidence>
<dbReference type="AlphaFoldDB" id="A0A5M6CB85"/>
<dbReference type="EMBL" id="VWSH01000004">
    <property type="protein sequence ID" value="KAA5532404.1"/>
    <property type="molecule type" value="Genomic_DNA"/>
</dbReference>
<feature type="coiled-coil region" evidence="1">
    <location>
        <begin position="83"/>
        <end position="110"/>
    </location>
</feature>
<organism evidence="2 3">
    <name type="scientific">Taibaiella lutea</name>
    <dbReference type="NCBI Taxonomy" id="2608001"/>
    <lineage>
        <taxon>Bacteria</taxon>
        <taxon>Pseudomonadati</taxon>
        <taxon>Bacteroidota</taxon>
        <taxon>Chitinophagia</taxon>
        <taxon>Chitinophagales</taxon>
        <taxon>Chitinophagaceae</taxon>
        <taxon>Taibaiella</taxon>
    </lineage>
</organism>
<evidence type="ECO:0008006" key="4">
    <source>
        <dbReference type="Google" id="ProtNLM"/>
    </source>
</evidence>
<sequence length="113" mass="12831">MENQPLPPIGPILEAYIKDNRTYKAALARALNVSPQNLIRMRKQDDLSMGRLWQLSHILRHNFIGDIAAKLPADYTGAMQEALAEKDKAIAALQSELEAMTKERDIYKDLVKR</sequence>
<dbReference type="RefSeq" id="WP_150033907.1">
    <property type="nucleotide sequence ID" value="NZ_VWSH01000004.1"/>
</dbReference>
<protein>
    <recommendedName>
        <fullName evidence="4">XRE family transcriptional regulator</fullName>
    </recommendedName>
</protein>
<keyword evidence="3" id="KW-1185">Reference proteome</keyword>
<accession>A0A5M6CB85</accession>
<evidence type="ECO:0000313" key="3">
    <source>
        <dbReference type="Proteomes" id="UP000323632"/>
    </source>
</evidence>
<reference evidence="2 3" key="1">
    <citation type="submission" date="2019-09" db="EMBL/GenBank/DDBJ databases">
        <title>Genome sequence and assembly of Taibaiella sp.</title>
        <authorList>
            <person name="Chhetri G."/>
        </authorList>
    </citation>
    <scope>NUCLEOTIDE SEQUENCE [LARGE SCALE GENOMIC DNA]</scope>
    <source>
        <strain evidence="2 3">KVB11</strain>
    </source>
</reference>
<proteinExistence type="predicted"/>
<evidence type="ECO:0000313" key="2">
    <source>
        <dbReference type="EMBL" id="KAA5532404.1"/>
    </source>
</evidence>
<keyword evidence="1" id="KW-0175">Coiled coil</keyword>
<dbReference type="Proteomes" id="UP000323632">
    <property type="component" value="Unassembled WGS sequence"/>
</dbReference>
<gene>
    <name evidence="2" type="ORF">F0919_16570</name>
</gene>
<name>A0A5M6CB85_9BACT</name>